<comment type="cofactor">
    <cofactor evidence="1 10">
        <name>Mg(2+)</name>
        <dbReference type="ChEBI" id="CHEBI:18420"/>
    </cofactor>
</comment>
<comment type="similarity">
    <text evidence="3 10 13">Belongs to the IPP transferase family.</text>
</comment>
<comment type="caution">
    <text evidence="10">Lacks conserved residue(s) required for the propagation of feature annotation.</text>
</comment>
<evidence type="ECO:0000256" key="4">
    <source>
        <dbReference type="ARBA" id="ARBA00022679"/>
    </source>
</evidence>
<dbReference type="InterPro" id="IPR018022">
    <property type="entry name" value="IPT"/>
</dbReference>
<dbReference type="Pfam" id="PF01715">
    <property type="entry name" value="IPPT"/>
    <property type="match status" value="1"/>
</dbReference>
<dbReference type="InterPro" id="IPR027417">
    <property type="entry name" value="P-loop_NTPase"/>
</dbReference>
<evidence type="ECO:0000256" key="10">
    <source>
        <dbReference type="HAMAP-Rule" id="MF_00185"/>
    </source>
</evidence>
<dbReference type="SUPFAM" id="SSF52540">
    <property type="entry name" value="P-loop containing nucleoside triphosphate hydrolases"/>
    <property type="match status" value="1"/>
</dbReference>
<evidence type="ECO:0000256" key="8">
    <source>
        <dbReference type="ARBA" id="ARBA00022842"/>
    </source>
</evidence>
<proteinExistence type="inferred from homology"/>
<reference evidence="14 15" key="1">
    <citation type="journal article" date="2016" name="Nat. Commun.">
        <title>Thousands of microbial genomes shed light on interconnected biogeochemical processes in an aquifer system.</title>
        <authorList>
            <person name="Anantharaman K."/>
            <person name="Brown C.T."/>
            <person name="Hug L.A."/>
            <person name="Sharon I."/>
            <person name="Castelle C.J."/>
            <person name="Probst A.J."/>
            <person name="Thomas B.C."/>
            <person name="Singh A."/>
            <person name="Wilkins M.J."/>
            <person name="Karaoz U."/>
            <person name="Brodie E.L."/>
            <person name="Williams K.H."/>
            <person name="Hubbard S.S."/>
            <person name="Banfield J.F."/>
        </authorList>
    </citation>
    <scope>NUCLEOTIDE SEQUENCE [LARGE SCALE GENOMIC DNA]</scope>
</reference>
<evidence type="ECO:0000313" key="15">
    <source>
        <dbReference type="Proteomes" id="UP000177564"/>
    </source>
</evidence>
<evidence type="ECO:0000256" key="11">
    <source>
        <dbReference type="RuleBase" id="RU003783"/>
    </source>
</evidence>
<evidence type="ECO:0000256" key="3">
    <source>
        <dbReference type="ARBA" id="ARBA00005842"/>
    </source>
</evidence>
<dbReference type="PANTHER" id="PTHR11088:SF60">
    <property type="entry name" value="TRNA DIMETHYLALLYLTRANSFERASE"/>
    <property type="match status" value="1"/>
</dbReference>
<keyword evidence="8 10" id="KW-0460">Magnesium</keyword>
<comment type="function">
    <text evidence="2 10 12">Catalyzes the transfer of a dimethylallyl group onto the adenine at position 37 in tRNAs that read codons beginning with uridine, leading to the formation of N6-(dimethylallyl)adenosine (i(6)A).</text>
</comment>
<evidence type="ECO:0000256" key="1">
    <source>
        <dbReference type="ARBA" id="ARBA00001946"/>
    </source>
</evidence>
<dbReference type="AlphaFoldDB" id="A0A1F4XMY0"/>
<evidence type="ECO:0000256" key="12">
    <source>
        <dbReference type="RuleBase" id="RU003784"/>
    </source>
</evidence>
<dbReference type="GO" id="GO:0005524">
    <property type="term" value="F:ATP binding"/>
    <property type="evidence" value="ECO:0007669"/>
    <property type="project" value="UniProtKB-UniRule"/>
</dbReference>
<dbReference type="GO" id="GO:0006400">
    <property type="term" value="P:tRNA modification"/>
    <property type="evidence" value="ECO:0007669"/>
    <property type="project" value="TreeGrafter"/>
</dbReference>
<sequence>MSKPTLRQTQGKKIIAVVGPTASGKSALGIFLAQKLGGEIISADSRQMYKGLDIGTGKVTKKEMAGVPHHLLDVASPKKQFSADDFVKHSEKAIKDITGSDLIYQVTSRAQLPPVPIVVGGTGFYIDALLGRITLPQVPPNQKLREQLEQKTVGQLFKRLKKLDPNRAKTIEPYHKRRLIRAIEIAKYPNKLSTTGKNHRGDASMKYEVLWLGIKPGEKKLKKNIHVRQLAQIRAGMIAEAKRLHTKGLSYKRMEGLGLEYRYLARLLQHKISKKEFAEQLERETCKYAKRQMRWFRRNPNIRWIKSLPNSLAGKTEALRLAKQFLSR</sequence>
<comment type="catalytic activity">
    <reaction evidence="9 10 11">
        <text>adenosine(37) in tRNA + dimethylallyl diphosphate = N(6)-dimethylallyladenosine(37) in tRNA + diphosphate</text>
        <dbReference type="Rhea" id="RHEA:26482"/>
        <dbReference type="Rhea" id="RHEA-COMP:10162"/>
        <dbReference type="Rhea" id="RHEA-COMP:10375"/>
        <dbReference type="ChEBI" id="CHEBI:33019"/>
        <dbReference type="ChEBI" id="CHEBI:57623"/>
        <dbReference type="ChEBI" id="CHEBI:74411"/>
        <dbReference type="ChEBI" id="CHEBI:74415"/>
        <dbReference type="EC" id="2.5.1.75"/>
    </reaction>
</comment>
<accession>A0A1F4XMY0</accession>
<dbReference type="HAMAP" id="MF_00185">
    <property type="entry name" value="IPP_trans"/>
    <property type="match status" value="1"/>
</dbReference>
<dbReference type="EC" id="2.5.1.75" evidence="10"/>
<dbReference type="GO" id="GO:0052381">
    <property type="term" value="F:tRNA dimethylallyltransferase activity"/>
    <property type="evidence" value="ECO:0007669"/>
    <property type="project" value="UniProtKB-UniRule"/>
</dbReference>
<evidence type="ECO:0000256" key="6">
    <source>
        <dbReference type="ARBA" id="ARBA00022741"/>
    </source>
</evidence>
<organism evidence="14 15">
    <name type="scientific">Candidatus Adlerbacteria bacterium RIFCSPHIGHO2_02_FULL_52_17</name>
    <dbReference type="NCBI Taxonomy" id="1797240"/>
    <lineage>
        <taxon>Bacteria</taxon>
        <taxon>Candidatus Adleribacteriota</taxon>
    </lineage>
</organism>
<keyword evidence="6 10" id="KW-0547">Nucleotide-binding</keyword>
<keyword evidence="7 10" id="KW-0067">ATP-binding</keyword>
<feature type="binding site" evidence="10">
    <location>
        <begin position="19"/>
        <end position="26"/>
    </location>
    <ligand>
        <name>ATP</name>
        <dbReference type="ChEBI" id="CHEBI:30616"/>
    </ligand>
</feature>
<gene>
    <name evidence="10" type="primary">miaA</name>
    <name evidence="14" type="ORF">A3D68_01290</name>
</gene>
<dbReference type="Gene3D" id="3.40.50.300">
    <property type="entry name" value="P-loop containing nucleotide triphosphate hydrolases"/>
    <property type="match status" value="1"/>
</dbReference>
<dbReference type="STRING" id="1797240.A3D68_01290"/>
<keyword evidence="5 10" id="KW-0819">tRNA processing</keyword>
<evidence type="ECO:0000313" key="14">
    <source>
        <dbReference type="EMBL" id="OGC83009.1"/>
    </source>
</evidence>
<evidence type="ECO:0000256" key="5">
    <source>
        <dbReference type="ARBA" id="ARBA00022694"/>
    </source>
</evidence>
<dbReference type="InterPro" id="IPR039657">
    <property type="entry name" value="Dimethylallyltransferase"/>
</dbReference>
<dbReference type="NCBIfam" id="TIGR00174">
    <property type="entry name" value="miaA"/>
    <property type="match status" value="1"/>
</dbReference>
<dbReference type="EMBL" id="MEWU01000031">
    <property type="protein sequence ID" value="OGC83009.1"/>
    <property type="molecule type" value="Genomic_DNA"/>
</dbReference>
<evidence type="ECO:0000256" key="7">
    <source>
        <dbReference type="ARBA" id="ARBA00022840"/>
    </source>
</evidence>
<evidence type="ECO:0000256" key="2">
    <source>
        <dbReference type="ARBA" id="ARBA00003213"/>
    </source>
</evidence>
<evidence type="ECO:0000256" key="13">
    <source>
        <dbReference type="RuleBase" id="RU003785"/>
    </source>
</evidence>
<comment type="subunit">
    <text evidence="10">Monomer.</text>
</comment>
<comment type="caution">
    <text evidence="14">The sequence shown here is derived from an EMBL/GenBank/DDBJ whole genome shotgun (WGS) entry which is preliminary data.</text>
</comment>
<feature type="region of interest" description="Interaction with substrate tRNA" evidence="10">
    <location>
        <begin position="44"/>
        <end position="47"/>
    </location>
</feature>
<feature type="site" description="Interaction with substrate tRNA" evidence="10">
    <location>
        <position position="145"/>
    </location>
</feature>
<keyword evidence="4 10" id="KW-0808">Transferase</keyword>
<dbReference type="Proteomes" id="UP000177564">
    <property type="component" value="Unassembled WGS sequence"/>
</dbReference>
<evidence type="ECO:0000256" key="9">
    <source>
        <dbReference type="ARBA" id="ARBA00049563"/>
    </source>
</evidence>
<feature type="site" description="Interaction with substrate tRNA" evidence="10">
    <location>
        <position position="122"/>
    </location>
</feature>
<dbReference type="Gene3D" id="1.10.20.140">
    <property type="match status" value="1"/>
</dbReference>
<dbReference type="PANTHER" id="PTHR11088">
    <property type="entry name" value="TRNA DIMETHYLALLYLTRANSFERASE"/>
    <property type="match status" value="1"/>
</dbReference>
<protein>
    <recommendedName>
        <fullName evidence="10">tRNA dimethylallyltransferase</fullName>
        <ecNumber evidence="10">2.5.1.75</ecNumber>
    </recommendedName>
    <alternativeName>
        <fullName evidence="10">Dimethylallyl diphosphate:tRNA dimethylallyltransferase</fullName>
        <shortName evidence="10">DMAPP:tRNA dimethylallyltransferase</shortName>
        <shortName evidence="10">DMATase</shortName>
    </alternativeName>
    <alternativeName>
        <fullName evidence="10">Isopentenyl-diphosphate:tRNA isopentenyltransferase</fullName>
        <shortName evidence="10">IPP transferase</shortName>
        <shortName evidence="10">IPPT</shortName>
        <shortName evidence="10">IPTase</shortName>
    </alternativeName>
</protein>
<name>A0A1F4XMY0_9BACT</name>
<feature type="binding site" evidence="10">
    <location>
        <begin position="21"/>
        <end position="26"/>
    </location>
    <ligand>
        <name>substrate</name>
    </ligand>
</feature>